<evidence type="ECO:0000313" key="2">
    <source>
        <dbReference type="EMBL" id="KKR32951.1"/>
    </source>
</evidence>
<sequence>MKKTENSDQTPWWQPSLILFTKLSAWIGTPVIIAVFVGKYLDKQFNTEPWLFLSCVGVAFVFSMFALIYIGMNEMRKIDEQEKKEDRSKK</sequence>
<dbReference type="Proteomes" id="UP000034137">
    <property type="component" value="Unassembled WGS sequence"/>
</dbReference>
<evidence type="ECO:0000256" key="1">
    <source>
        <dbReference type="SAM" id="Phobius"/>
    </source>
</evidence>
<feature type="transmembrane region" description="Helical" evidence="1">
    <location>
        <begin position="12"/>
        <end position="38"/>
    </location>
</feature>
<keyword evidence="1" id="KW-0812">Transmembrane</keyword>
<gene>
    <name evidence="2" type="ORF">UT64_C0018G0014</name>
</gene>
<reference evidence="2 3" key="1">
    <citation type="journal article" date="2015" name="Nature">
        <title>rRNA introns, odd ribosomes, and small enigmatic genomes across a large radiation of phyla.</title>
        <authorList>
            <person name="Brown C.T."/>
            <person name="Hug L.A."/>
            <person name="Thomas B.C."/>
            <person name="Sharon I."/>
            <person name="Castelle C.J."/>
            <person name="Singh A."/>
            <person name="Wilkins M.J."/>
            <person name="Williams K.H."/>
            <person name="Banfield J.F."/>
        </authorList>
    </citation>
    <scope>NUCLEOTIDE SEQUENCE [LARGE SCALE GENOMIC DNA]</scope>
</reference>
<dbReference type="Pfam" id="PF09527">
    <property type="entry name" value="ATPase_gene1"/>
    <property type="match status" value="1"/>
</dbReference>
<dbReference type="EMBL" id="LBXO01000018">
    <property type="protein sequence ID" value="KKR32951.1"/>
    <property type="molecule type" value="Genomic_DNA"/>
</dbReference>
<keyword evidence="1" id="KW-1133">Transmembrane helix</keyword>
<feature type="transmembrane region" description="Helical" evidence="1">
    <location>
        <begin position="50"/>
        <end position="70"/>
    </location>
</feature>
<keyword evidence="1" id="KW-0472">Membrane</keyword>
<comment type="caution">
    <text evidence="2">The sequence shown here is derived from an EMBL/GenBank/DDBJ whole genome shotgun (WGS) entry which is preliminary data.</text>
</comment>
<protein>
    <recommendedName>
        <fullName evidence="4">F0F1-ATPase subunit</fullName>
    </recommendedName>
</protein>
<proteinExistence type="predicted"/>
<dbReference type="AlphaFoldDB" id="A0A0G0Q6H5"/>
<dbReference type="InterPro" id="IPR032820">
    <property type="entry name" value="ATPase_put"/>
</dbReference>
<organism evidence="2 3">
    <name type="scientific">Candidatus Falkowbacteria bacterium GW2011_GWF2_39_8</name>
    <dbReference type="NCBI Taxonomy" id="1618642"/>
    <lineage>
        <taxon>Bacteria</taxon>
        <taxon>Candidatus Falkowiibacteriota</taxon>
    </lineage>
</organism>
<name>A0A0G0Q6H5_9BACT</name>
<accession>A0A0G0Q6H5</accession>
<evidence type="ECO:0008006" key="4">
    <source>
        <dbReference type="Google" id="ProtNLM"/>
    </source>
</evidence>
<evidence type="ECO:0000313" key="3">
    <source>
        <dbReference type="Proteomes" id="UP000034137"/>
    </source>
</evidence>